<evidence type="ECO:0000313" key="1">
    <source>
        <dbReference type="EMBL" id="SEM05229.1"/>
    </source>
</evidence>
<name>A0A1H7V8A5_9BACT</name>
<accession>A0A1H7V8A5</accession>
<organism evidence="1 2">
    <name type="scientific">Syntrophus gentianae</name>
    <dbReference type="NCBI Taxonomy" id="43775"/>
    <lineage>
        <taxon>Bacteria</taxon>
        <taxon>Pseudomonadati</taxon>
        <taxon>Thermodesulfobacteriota</taxon>
        <taxon>Syntrophia</taxon>
        <taxon>Syntrophales</taxon>
        <taxon>Syntrophaceae</taxon>
        <taxon>Syntrophus</taxon>
    </lineage>
</organism>
<proteinExistence type="predicted"/>
<gene>
    <name evidence="1" type="ORF">SAMN04489760_10381</name>
</gene>
<protein>
    <recommendedName>
        <fullName evidence="3">DUF3047 domain-containing protein</fullName>
    </recommendedName>
</protein>
<keyword evidence="2" id="KW-1185">Reference proteome</keyword>
<dbReference type="STRING" id="43775.SAMN04489760_10381"/>
<dbReference type="OrthoDB" id="9775969at2"/>
<dbReference type="Pfam" id="PF11249">
    <property type="entry name" value="DUF3047"/>
    <property type="match status" value="1"/>
</dbReference>
<evidence type="ECO:0008006" key="3">
    <source>
        <dbReference type="Google" id="ProtNLM"/>
    </source>
</evidence>
<reference evidence="1 2" key="1">
    <citation type="submission" date="2016-10" db="EMBL/GenBank/DDBJ databases">
        <authorList>
            <person name="de Groot N.N."/>
        </authorList>
    </citation>
    <scope>NUCLEOTIDE SEQUENCE [LARGE SCALE GENOMIC DNA]</scope>
    <source>
        <strain evidence="1 2">DSM 8423</strain>
    </source>
</reference>
<dbReference type="AlphaFoldDB" id="A0A1H7V8A5"/>
<dbReference type="InterPro" id="IPR021409">
    <property type="entry name" value="DUF3047"/>
</dbReference>
<dbReference type="Proteomes" id="UP000198744">
    <property type="component" value="Unassembled WGS sequence"/>
</dbReference>
<evidence type="ECO:0000313" key="2">
    <source>
        <dbReference type="Proteomes" id="UP000198744"/>
    </source>
</evidence>
<dbReference type="RefSeq" id="WP_093882221.1">
    <property type="nucleotide sequence ID" value="NZ_FOBS01000003.1"/>
</dbReference>
<dbReference type="EMBL" id="FOBS01000003">
    <property type="protein sequence ID" value="SEM05229.1"/>
    <property type="molecule type" value="Genomic_DNA"/>
</dbReference>
<sequence>MKSRKAIGSLCLLFVLVFILTGSDPGLSEKTGYIPAARFTGYPARPGVPPGWVLDRTAGSPTLSLMKDGDAVFLHLISEGHSSFGIKKECRVDIRQYPYLTWRWRANRLPKGGDVRQGSRDDQALQLYIAFQPLGFPAKLKTPVIGYIWDNEAPKGWMGKSPKIGADKLRYVVSRNRTDRLDTWYTEKRNIYEDYRRLFKDVNGGEPKGLTSGIALYIDSQDTKSHAEGQIGEVYFSKR</sequence>